<keyword evidence="2" id="KW-1185">Reference proteome</keyword>
<sequence length="54" mass="6138">MGLVNKPHDEAGSKRFKNSFPEERGISIVKLGLCESKFLDNLMNLSEHIFNKFA</sequence>
<evidence type="ECO:0000313" key="1">
    <source>
        <dbReference type="EMBL" id="CCB87853.1"/>
    </source>
</evidence>
<dbReference type="HOGENOM" id="CLU_3048013_0_0_0"/>
<protein>
    <submittedName>
        <fullName evidence="1">Uncharacterized protein</fullName>
    </submittedName>
</protein>
<dbReference type="KEGG" id="sng:SNE_B24940"/>
<evidence type="ECO:0000313" key="2">
    <source>
        <dbReference type="Proteomes" id="UP000000496"/>
    </source>
</evidence>
<geneLocation type="plasmid" evidence="1 2">
    <name>pSn</name>
</geneLocation>
<dbReference type="EMBL" id="FR872581">
    <property type="protein sequence ID" value="CCB87853.1"/>
    <property type="molecule type" value="Genomic_DNA"/>
</dbReference>
<reference evidence="1 2" key="2">
    <citation type="journal article" date="2011" name="Mol. Biol. Evol.">
        <title>Unity in variety--the pan-genome of the Chlamydiae.</title>
        <authorList>
            <person name="Collingro A."/>
            <person name="Tischler P."/>
            <person name="Weinmaier T."/>
            <person name="Penz T."/>
            <person name="Heinz E."/>
            <person name="Brunham R.C."/>
            <person name="Read T.D."/>
            <person name="Bavoil P.M."/>
            <person name="Sachse K."/>
            <person name="Kahane S."/>
            <person name="Friedman M.G."/>
            <person name="Rattei T."/>
            <person name="Myers G.S."/>
            <person name="Horn M."/>
        </authorList>
    </citation>
    <scope>NUCLEOTIDE SEQUENCE [LARGE SCALE GENOMIC DNA]</scope>
    <source>
        <strain evidence="2">ATCC VR-1471 / Z</strain>
        <plasmid evidence="1 2">pSn</plasmid>
    </source>
</reference>
<proteinExistence type="predicted"/>
<keyword evidence="1" id="KW-0614">Plasmid</keyword>
<dbReference type="AlphaFoldDB" id="F8L307"/>
<dbReference type="Proteomes" id="UP000000496">
    <property type="component" value="Plasmid pSn"/>
</dbReference>
<reference key="1">
    <citation type="journal article" date="2011" name="Mol. Biol. Evol.">
        <title>Unity in variety -- the pan-genome of the Chlamydiae.</title>
        <authorList>
            <person name="Collingro A."/>
            <person name="Tischler P."/>
            <person name="Weinmaier T."/>
            <person name="Penz T."/>
            <person name="Heinz E."/>
            <person name="Brunham R.C."/>
            <person name="Read T.D."/>
            <person name="Bavoil P.M."/>
            <person name="Sachse K."/>
            <person name="Kahane S."/>
            <person name="Friedman M.G."/>
            <person name="Rattei T."/>
            <person name="Myers G.S.A."/>
            <person name="Horn M."/>
        </authorList>
    </citation>
    <scope>NUCLEOTIDE SEQUENCE</scope>
    <source>
        <strain>Z</strain>
    </source>
</reference>
<gene>
    <name evidence="1" type="ordered locus">SNE_B24940</name>
</gene>
<name>F8L307_SIMNZ</name>
<accession>F8L307</accession>
<organism evidence="1 2">
    <name type="scientific">Simkania negevensis (strain ATCC VR-1471 / DSM 27360 / Z)</name>
    <dbReference type="NCBI Taxonomy" id="331113"/>
    <lineage>
        <taxon>Bacteria</taxon>
        <taxon>Pseudomonadati</taxon>
        <taxon>Chlamydiota</taxon>
        <taxon>Chlamydiia</taxon>
        <taxon>Parachlamydiales</taxon>
        <taxon>Simkaniaceae</taxon>
        <taxon>Simkania</taxon>
    </lineage>
</organism>